<sequence length="60" mass="6724">TSKRSKHDHTSSKNSVQTSKTTTEEVHEIQDDSEDSRQHDDPQQETLSASASFRKGASHQ</sequence>
<keyword evidence="3" id="KW-1185">Reference proteome</keyword>
<feature type="compositionally biased region" description="Polar residues" evidence="1">
    <location>
        <begin position="12"/>
        <end position="21"/>
    </location>
</feature>
<feature type="non-terminal residue" evidence="2">
    <location>
        <position position="60"/>
    </location>
</feature>
<reference evidence="2 3" key="1">
    <citation type="submission" date="2021-06" db="EMBL/GenBank/DDBJ databases">
        <authorList>
            <person name="Kallberg Y."/>
            <person name="Tangrot J."/>
            <person name="Rosling A."/>
        </authorList>
    </citation>
    <scope>NUCLEOTIDE SEQUENCE [LARGE SCALE GENOMIC DNA]</scope>
    <source>
        <strain evidence="2 3">120-4 pot B 10/14</strain>
    </source>
</reference>
<evidence type="ECO:0000256" key="1">
    <source>
        <dbReference type="SAM" id="MobiDB-lite"/>
    </source>
</evidence>
<feature type="non-terminal residue" evidence="2">
    <location>
        <position position="1"/>
    </location>
</feature>
<dbReference type="EMBL" id="CAJVQB010078836">
    <property type="protein sequence ID" value="CAG8845265.1"/>
    <property type="molecule type" value="Genomic_DNA"/>
</dbReference>
<comment type="caution">
    <text evidence="2">The sequence shown here is derived from an EMBL/GenBank/DDBJ whole genome shotgun (WGS) entry which is preliminary data.</text>
</comment>
<evidence type="ECO:0000313" key="2">
    <source>
        <dbReference type="EMBL" id="CAG8845265.1"/>
    </source>
</evidence>
<accession>A0ABN7X0W0</accession>
<gene>
    <name evidence="2" type="ORF">GMARGA_LOCUS37543</name>
</gene>
<name>A0ABN7X0W0_GIGMA</name>
<dbReference type="Proteomes" id="UP000789901">
    <property type="component" value="Unassembled WGS sequence"/>
</dbReference>
<proteinExistence type="predicted"/>
<evidence type="ECO:0000313" key="3">
    <source>
        <dbReference type="Proteomes" id="UP000789901"/>
    </source>
</evidence>
<organism evidence="2 3">
    <name type="scientific">Gigaspora margarita</name>
    <dbReference type="NCBI Taxonomy" id="4874"/>
    <lineage>
        <taxon>Eukaryota</taxon>
        <taxon>Fungi</taxon>
        <taxon>Fungi incertae sedis</taxon>
        <taxon>Mucoromycota</taxon>
        <taxon>Glomeromycotina</taxon>
        <taxon>Glomeromycetes</taxon>
        <taxon>Diversisporales</taxon>
        <taxon>Gigasporaceae</taxon>
        <taxon>Gigaspora</taxon>
    </lineage>
</organism>
<feature type="compositionally biased region" description="Basic and acidic residues" evidence="1">
    <location>
        <begin position="22"/>
        <end position="42"/>
    </location>
</feature>
<feature type="region of interest" description="Disordered" evidence="1">
    <location>
        <begin position="1"/>
        <end position="60"/>
    </location>
</feature>
<protein>
    <submittedName>
        <fullName evidence="2">1991_t:CDS:1</fullName>
    </submittedName>
</protein>